<sequence length="160" mass="17247">MNGNSVTLVGNVTRDPELRFTASGQATASFGLAVNRVWNDRQTNEKKEAVSFFDIVCWREMAENASESLSKGARVVVTGRLEQRSWETPEGEKRSKIEVVADEIGPSLRWATAEIRKNDRRGPSDGGGQGMNGGSRPVANAAPSPSGGAAPTYDYGDEPF</sequence>
<dbReference type="PROSITE" id="PS50935">
    <property type="entry name" value="SSB"/>
    <property type="match status" value="1"/>
</dbReference>
<comment type="subunit">
    <text evidence="2">Homotetramer.</text>
</comment>
<dbReference type="SUPFAM" id="SSF50249">
    <property type="entry name" value="Nucleic acid-binding proteins"/>
    <property type="match status" value="1"/>
</dbReference>
<dbReference type="PIRSF" id="PIRSF002070">
    <property type="entry name" value="SSB"/>
    <property type="match status" value="1"/>
</dbReference>
<protein>
    <recommendedName>
        <fullName evidence="2 3">Single-stranded DNA-binding protein</fullName>
        <shortName evidence="2">SSB</shortName>
    </recommendedName>
</protein>
<dbReference type="HAMAP" id="MF_00984">
    <property type="entry name" value="SSB"/>
    <property type="match status" value="1"/>
</dbReference>
<dbReference type="GO" id="GO:0003697">
    <property type="term" value="F:single-stranded DNA binding"/>
    <property type="evidence" value="ECO:0007669"/>
    <property type="project" value="UniProtKB-UniRule"/>
</dbReference>
<feature type="compositionally biased region" description="Low complexity" evidence="4">
    <location>
        <begin position="141"/>
        <end position="151"/>
    </location>
</feature>
<dbReference type="InterPro" id="IPR011344">
    <property type="entry name" value="ssDNA-bd"/>
</dbReference>
<dbReference type="AlphaFoldDB" id="A0A6J4HIQ1"/>
<feature type="region of interest" description="Disordered" evidence="4">
    <location>
        <begin position="110"/>
        <end position="160"/>
    </location>
</feature>
<dbReference type="EMBL" id="CADCTB010000059">
    <property type="protein sequence ID" value="CAA9225595.1"/>
    <property type="molecule type" value="Genomic_DNA"/>
</dbReference>
<evidence type="ECO:0000256" key="4">
    <source>
        <dbReference type="SAM" id="MobiDB-lite"/>
    </source>
</evidence>
<accession>A0A6J4HIQ1</accession>
<gene>
    <name evidence="5" type="ORF">AVDCRST_MAG10-899</name>
</gene>
<evidence type="ECO:0000256" key="1">
    <source>
        <dbReference type="ARBA" id="ARBA00023125"/>
    </source>
</evidence>
<dbReference type="NCBIfam" id="TIGR00621">
    <property type="entry name" value="ssb"/>
    <property type="match status" value="1"/>
</dbReference>
<reference evidence="5" key="1">
    <citation type="submission" date="2020-02" db="EMBL/GenBank/DDBJ databases">
        <authorList>
            <person name="Meier V. D."/>
        </authorList>
    </citation>
    <scope>NUCLEOTIDE SEQUENCE</scope>
    <source>
        <strain evidence="5">AVDCRST_MAG10</strain>
    </source>
</reference>
<organism evidence="5">
    <name type="scientific">uncultured Acidimicrobiales bacterium</name>
    <dbReference type="NCBI Taxonomy" id="310071"/>
    <lineage>
        <taxon>Bacteria</taxon>
        <taxon>Bacillati</taxon>
        <taxon>Actinomycetota</taxon>
        <taxon>Acidimicrobiia</taxon>
        <taxon>Acidimicrobiales</taxon>
        <taxon>environmental samples</taxon>
    </lineage>
</organism>
<dbReference type="CDD" id="cd04496">
    <property type="entry name" value="SSB_OBF"/>
    <property type="match status" value="1"/>
</dbReference>
<dbReference type="GO" id="GO:0009295">
    <property type="term" value="C:nucleoid"/>
    <property type="evidence" value="ECO:0007669"/>
    <property type="project" value="TreeGrafter"/>
</dbReference>
<name>A0A6J4HIQ1_9ACTN</name>
<proteinExistence type="inferred from homology"/>
<dbReference type="InterPro" id="IPR012340">
    <property type="entry name" value="NA-bd_OB-fold"/>
</dbReference>
<feature type="compositionally biased region" description="Gly residues" evidence="4">
    <location>
        <begin position="124"/>
        <end position="133"/>
    </location>
</feature>
<dbReference type="InterPro" id="IPR000424">
    <property type="entry name" value="Primosome_PriB/ssb"/>
</dbReference>
<comment type="caution">
    <text evidence="2">Lacks conserved residue(s) required for the propagation of feature annotation.</text>
</comment>
<dbReference type="GO" id="GO:0006260">
    <property type="term" value="P:DNA replication"/>
    <property type="evidence" value="ECO:0007669"/>
    <property type="project" value="InterPro"/>
</dbReference>
<dbReference type="PANTHER" id="PTHR10302">
    <property type="entry name" value="SINGLE-STRANDED DNA-BINDING PROTEIN"/>
    <property type="match status" value="1"/>
</dbReference>
<dbReference type="Gene3D" id="2.40.50.140">
    <property type="entry name" value="Nucleic acid-binding proteins"/>
    <property type="match status" value="1"/>
</dbReference>
<keyword evidence="1 2" id="KW-0238">DNA-binding</keyword>
<evidence type="ECO:0000256" key="3">
    <source>
        <dbReference type="PIRNR" id="PIRNR002070"/>
    </source>
</evidence>
<evidence type="ECO:0000313" key="5">
    <source>
        <dbReference type="EMBL" id="CAA9225595.1"/>
    </source>
</evidence>
<dbReference type="PANTHER" id="PTHR10302:SF27">
    <property type="entry name" value="SINGLE-STRANDED DNA-BINDING PROTEIN"/>
    <property type="match status" value="1"/>
</dbReference>
<feature type="compositionally biased region" description="Basic and acidic residues" evidence="4">
    <location>
        <begin position="114"/>
        <end position="123"/>
    </location>
</feature>
<evidence type="ECO:0000256" key="2">
    <source>
        <dbReference type="HAMAP-Rule" id="MF_00984"/>
    </source>
</evidence>
<dbReference type="Pfam" id="PF00436">
    <property type="entry name" value="SSB"/>
    <property type="match status" value="1"/>
</dbReference>